<feature type="transmembrane region" description="Helical" evidence="27">
    <location>
        <begin position="624"/>
        <end position="642"/>
    </location>
</feature>
<dbReference type="FunFam" id="3.40.50.2300:FF:000128">
    <property type="entry name" value="Glutamate ionotropic receptor NMDA type subunit 3A"/>
    <property type="match status" value="1"/>
</dbReference>
<dbReference type="Pfam" id="PF01094">
    <property type="entry name" value="ANF_receptor"/>
    <property type="match status" value="1"/>
</dbReference>
<keyword evidence="9 27" id="KW-0770">Synapse</keyword>
<dbReference type="CDD" id="cd06377">
    <property type="entry name" value="PBP1_iGluR_NMDA_NR3"/>
    <property type="match status" value="1"/>
</dbReference>
<reference evidence="31" key="3">
    <citation type="submission" date="2025-09" db="UniProtKB">
        <authorList>
            <consortium name="Ensembl"/>
        </authorList>
    </citation>
    <scope>IDENTIFICATION</scope>
</reference>
<feature type="binding site" evidence="24">
    <location>
        <position position="709"/>
    </location>
    <ligand>
        <name>L-glutamate</name>
        <dbReference type="ChEBI" id="CHEBI:29985"/>
    </ligand>
</feature>
<dbReference type="SUPFAM" id="SSF53850">
    <property type="entry name" value="Periplasmic binding protein-like II"/>
    <property type="match status" value="1"/>
</dbReference>
<dbReference type="Pfam" id="PF00060">
    <property type="entry name" value="Lig_chan"/>
    <property type="match status" value="1"/>
</dbReference>
<evidence type="ECO:0000256" key="5">
    <source>
        <dbReference type="ARBA" id="ARBA00022729"/>
    </source>
</evidence>
<keyword evidence="11 27" id="KW-0406">Ion transport</keyword>
<keyword evidence="16 27" id="KW-0628">Postsynaptic cell membrane</keyword>
<dbReference type="GeneTree" id="ENSGT00940000158571"/>
<evidence type="ECO:0000256" key="1">
    <source>
        <dbReference type="ARBA" id="ARBA00004651"/>
    </source>
</evidence>
<evidence type="ECO:0000256" key="22">
    <source>
        <dbReference type="ARBA" id="ARBA00061439"/>
    </source>
</evidence>
<dbReference type="CDD" id="cd13720">
    <property type="entry name" value="PBP2_iGluR_NMDA_Nr3"/>
    <property type="match status" value="1"/>
</dbReference>
<keyword evidence="32" id="KW-1185">Reference proteome</keyword>
<evidence type="ECO:0000256" key="3">
    <source>
        <dbReference type="ARBA" id="ARBA00022475"/>
    </source>
</evidence>
<comment type="subunit">
    <text evidence="23">Heterotetramer. Forms heterotetrameric channels composed of two GluN1/zeta subunits (GRIN1), and two identical GluN3 subunits (GRIN3A or GRIN3B) (in vitro). Can also form heterotetrameric channels that contain at least two GluN1 subunits and at least a combination of one GluN2 and one GluN3 subunits (in vitro). Does not form functional homomeric channels. Found in a complex with GRIN1, GRIN2A or GRIN2B and PPP2CB. Probably interacts with PPP2CB. No complex with PPP2CB is detected when NMDARs are stimulated by NMDA. Interacts (via C-terminus) with GIT1, but not with GRIA1/GluA1, nor with synaptophysin/SYP; this interaction competes with GIT1 interaction with ARHGEF7/beta-PIX.</text>
</comment>
<keyword evidence="13 26" id="KW-1015">Disulfide bond</keyword>
<dbReference type="PRINTS" id="PR00177">
    <property type="entry name" value="NMDARECEPTOR"/>
</dbReference>
<dbReference type="InterPro" id="IPR028082">
    <property type="entry name" value="Peripla_BP_I"/>
</dbReference>
<proteinExistence type="inferred from homology"/>
<dbReference type="InterPro" id="IPR001508">
    <property type="entry name" value="Iono_Glu_rcpt_met"/>
</dbReference>
<dbReference type="Gene3D" id="3.40.50.2300">
    <property type="match status" value="2"/>
</dbReference>
<dbReference type="InterPro" id="IPR001320">
    <property type="entry name" value="Iontro_rcpt_C"/>
</dbReference>
<keyword evidence="17 27" id="KW-1071">Ligand-gated ion channel</keyword>
<dbReference type="InterPro" id="IPR019594">
    <property type="entry name" value="Glu/Gly-bd"/>
</dbReference>
<evidence type="ECO:0000256" key="27">
    <source>
        <dbReference type="RuleBase" id="RU367118"/>
    </source>
</evidence>
<sequence>MKTKSPVNNQHKGSKSRFGIKSVDSETSFFEPKESLLNAVEKLSRMVGLLPYNLSLEVVMAVEAGLGELPAFSFSSPSSSVCADPVSFLQSVCHTVVVQGVSAMLAFPQNKGELLELEFISSALEIPVISIVKRMYTRKSENPLHLQMALQNPPVPQADIVFSLLSMNNWYDVSLVLCKEWNISDFIFLLQNHTKFHMGSIINISSNGTLKSDVQASLQGYLESLKESASTVVTFGCDIRDIKRIFNIVTKYGLALPEYHWILGDTQNVEELRTEGLPMGLLAHGKTTEPALDHYVQDALELVARAVGTATYIKPELALIPSTTNCMDLERRNLTSGKYLSRFLANTTFDGLSGYIKLQEDSVIISESHYFIWNLQHDPIGNPMWTRLGSWKDGKVVMDYGIWPNRKHFQRGGEWRHSSRLHFRVVTLVEHPFVFTREVDEDGKCPAGQLCLDPLTNDTAVLENLFESLQGANDTVPIEFKKCCYGYCIDLLEKLAEDVGFHFDLYIVGDGKYGAYKNGRWTGLVGDLISGAANMAVTSFSINSARSQIIDFTSPFFSTSLGILVRTRDTAAPIGAFMWPLHWSMWLGIFVSLHVTAIFLTLYEWKSPFGMTPKGRNRKKVFSFSSALNVCYAILFGRTAAIKPPKCWTGRFLMNLWAIFCLFCLSTYTANLAAVMVGEKTYEELSGIHDPKLHHPSQGFRFGTVRESSAEDYVKKSFPEMHEYMRRYNVPATPDGVDHLKNDPQKLDAFIMDKALLDYEVSIDADCKLLTVGKPFAIEGYGIGLPQNSPLTSNISELISQYKSDGFMDMLHDKWYKVVPCGKRSFAVTETLQMGIKHFSGLFVMLCVGVALSLLTTLAEHIVYRLAIPRIKKTSKLKYWLHTSQRLHRALNSSFSEDKFQMVTKLEKRRCNVGNNQQAVWNTSGNSNCNRRKFPIRENRQNDLEFTQCKDISLPQVRREIPMSASNGKTDSLSLVRNSVIQELTELEKQIQLIKQELQLAMKRKKELEEYQRTHKTTES</sequence>
<dbReference type="InterPro" id="IPR015683">
    <property type="entry name" value="Ionotropic_Glu_rcpt"/>
</dbReference>
<feature type="transmembrane region" description="Helical" evidence="27">
    <location>
        <begin position="654"/>
        <end position="677"/>
    </location>
</feature>
<evidence type="ECO:0000256" key="7">
    <source>
        <dbReference type="ARBA" id="ARBA00022842"/>
    </source>
</evidence>
<dbReference type="AlphaFoldDB" id="W5M4D1"/>
<feature type="transmembrane region" description="Helical" evidence="27">
    <location>
        <begin position="842"/>
        <end position="864"/>
    </location>
</feature>
<dbReference type="PANTHER" id="PTHR18966">
    <property type="entry name" value="IONOTROPIC GLUTAMATE RECEPTOR"/>
    <property type="match status" value="1"/>
</dbReference>
<dbReference type="GO" id="GO:0045211">
    <property type="term" value="C:postsynaptic membrane"/>
    <property type="evidence" value="ECO:0007669"/>
    <property type="project" value="UniProtKB-SubCell"/>
</dbReference>
<keyword evidence="10 28" id="KW-0175">Coiled coil</keyword>
<evidence type="ECO:0000256" key="13">
    <source>
        <dbReference type="ARBA" id="ARBA00023157"/>
    </source>
</evidence>
<evidence type="ECO:0000259" key="30">
    <source>
        <dbReference type="SMART" id="SM00918"/>
    </source>
</evidence>
<evidence type="ECO:0000256" key="15">
    <source>
        <dbReference type="ARBA" id="ARBA00023180"/>
    </source>
</evidence>
<organism evidence="31 32">
    <name type="scientific">Lepisosteus oculatus</name>
    <name type="common">Spotted gar</name>
    <dbReference type="NCBI Taxonomy" id="7918"/>
    <lineage>
        <taxon>Eukaryota</taxon>
        <taxon>Metazoa</taxon>
        <taxon>Chordata</taxon>
        <taxon>Craniata</taxon>
        <taxon>Vertebrata</taxon>
        <taxon>Euteleostomi</taxon>
        <taxon>Actinopterygii</taxon>
        <taxon>Neopterygii</taxon>
        <taxon>Holostei</taxon>
        <taxon>Semionotiformes</taxon>
        <taxon>Lepisosteidae</taxon>
        <taxon>Lepisosteus</taxon>
    </lineage>
</organism>
<keyword evidence="6" id="KW-0106">Calcium</keyword>
<comment type="subcellular location">
    <subcellularLocation>
        <location evidence="1">Cell membrane</location>
        <topology evidence="1">Multi-pass membrane protein</topology>
    </subcellularLocation>
    <subcellularLocation>
        <location evidence="27">Postsynaptic cell membrane</location>
        <topology evidence="27">Multi-pass membrane protein</topology>
    </subcellularLocation>
    <subcellularLocation>
        <location evidence="19">Postsynaptic density</location>
    </subcellularLocation>
</comment>
<reference evidence="32" key="1">
    <citation type="submission" date="2011-12" db="EMBL/GenBank/DDBJ databases">
        <title>The Draft Genome of Lepisosteus oculatus.</title>
        <authorList>
            <consortium name="The Broad Institute Genome Assembly &amp; Analysis Group"/>
            <consortium name="Computational R&amp;D Group"/>
            <consortium name="and Sequencing Platform"/>
            <person name="Di Palma F."/>
            <person name="Alfoldi J."/>
            <person name="Johnson J."/>
            <person name="Berlin A."/>
            <person name="Gnerre S."/>
            <person name="Jaffe D."/>
            <person name="MacCallum I."/>
            <person name="Young S."/>
            <person name="Walker B.J."/>
            <person name="Lander E.S."/>
            <person name="Lindblad-Toh K."/>
        </authorList>
    </citation>
    <scope>NUCLEOTIDE SEQUENCE [LARGE SCALE GENOMIC DNA]</scope>
</reference>
<dbReference type="SUPFAM" id="SSF53822">
    <property type="entry name" value="Periplasmic binding protein-like I"/>
    <property type="match status" value="1"/>
</dbReference>
<keyword evidence="3 27" id="KW-1003">Cell membrane</keyword>
<evidence type="ECO:0000256" key="19">
    <source>
        <dbReference type="ARBA" id="ARBA00034105"/>
    </source>
</evidence>
<comment type="function">
    <text evidence="27">Receptor for glutamate that functions as a ligand-gated ion channel in the central nervous system and plays an important role in excitatory synaptic transmission. L-glutamate acts as an excitatory neurotransmitter at many synapses in the central nervous system.</text>
</comment>
<evidence type="ECO:0000256" key="28">
    <source>
        <dbReference type="SAM" id="Coils"/>
    </source>
</evidence>
<evidence type="ECO:0000256" key="20">
    <source>
        <dbReference type="ARBA" id="ARBA00036239"/>
    </source>
</evidence>
<evidence type="ECO:0000256" key="11">
    <source>
        <dbReference type="ARBA" id="ARBA00023065"/>
    </source>
</evidence>
<evidence type="ECO:0000256" key="21">
    <source>
        <dbReference type="ARBA" id="ARBA00036634"/>
    </source>
</evidence>
<keyword evidence="18 27" id="KW-0407">Ion channel</keyword>
<keyword evidence="7" id="KW-0460">Magnesium</keyword>
<dbReference type="InterPro" id="IPR001828">
    <property type="entry name" value="ANF_lig-bd_rcpt"/>
</dbReference>
<feature type="binding site" evidence="24">
    <location>
        <position position="753"/>
    </location>
    <ligand>
        <name>L-glutamate</name>
        <dbReference type="ChEBI" id="CHEBI:29985"/>
    </ligand>
</feature>
<feature type="domain" description="Ionotropic glutamate receptor C-terminal" evidence="29">
    <location>
        <begin position="454"/>
        <end position="818"/>
    </location>
</feature>
<evidence type="ECO:0000313" key="31">
    <source>
        <dbReference type="Ensembl" id="ENSLOCP00000003239.1"/>
    </source>
</evidence>
<evidence type="ECO:0000256" key="10">
    <source>
        <dbReference type="ARBA" id="ARBA00023054"/>
    </source>
</evidence>
<dbReference type="Bgee" id="ENSLOCG00000002735">
    <property type="expression patterns" value="Expressed in brain and 2 other cell types or tissues"/>
</dbReference>
<comment type="catalytic activity">
    <reaction evidence="20">
        <text>Na(+)(in) = Na(+)(out)</text>
        <dbReference type="Rhea" id="RHEA:34963"/>
        <dbReference type="ChEBI" id="CHEBI:29101"/>
    </reaction>
</comment>
<evidence type="ECO:0000256" key="4">
    <source>
        <dbReference type="ARBA" id="ARBA00022692"/>
    </source>
</evidence>
<comment type="catalytic activity">
    <reaction evidence="21">
        <text>Ca(2+)(in) = Ca(2+)(out)</text>
        <dbReference type="Rhea" id="RHEA:29671"/>
        <dbReference type="ChEBI" id="CHEBI:29108"/>
    </reaction>
</comment>
<feature type="transmembrane region" description="Helical" evidence="27">
    <location>
        <begin position="583"/>
        <end position="603"/>
    </location>
</feature>
<evidence type="ECO:0000256" key="18">
    <source>
        <dbReference type="ARBA" id="ARBA00023303"/>
    </source>
</evidence>
<feature type="binding site" evidence="24">
    <location>
        <position position="541"/>
    </location>
    <ligand>
        <name>L-glutamate</name>
        <dbReference type="ChEBI" id="CHEBI:29985"/>
    </ligand>
</feature>
<evidence type="ECO:0000256" key="16">
    <source>
        <dbReference type="ARBA" id="ARBA00023257"/>
    </source>
</evidence>
<dbReference type="HOGENOM" id="CLU_002039_0_0_1"/>
<evidence type="ECO:0000256" key="9">
    <source>
        <dbReference type="ARBA" id="ARBA00023018"/>
    </source>
</evidence>
<comment type="similarity">
    <text evidence="22">Belongs to the glutamate-gated ion channel (TC 1.A.10.1) family. NR3A/GRIN3A subfamily.</text>
</comment>
<keyword evidence="5" id="KW-0732">Signal</keyword>
<reference evidence="31" key="2">
    <citation type="submission" date="2025-08" db="UniProtKB">
        <authorList>
            <consortium name="Ensembl"/>
        </authorList>
    </citation>
    <scope>IDENTIFICATION</scope>
</reference>
<dbReference type="Proteomes" id="UP000018468">
    <property type="component" value="Linkage group LG2"/>
</dbReference>
<evidence type="ECO:0000256" key="14">
    <source>
        <dbReference type="ARBA" id="ARBA00023170"/>
    </source>
</evidence>
<evidence type="ECO:0000256" key="8">
    <source>
        <dbReference type="ARBA" id="ARBA00022989"/>
    </source>
</evidence>
<dbReference type="Gene3D" id="3.40.190.10">
    <property type="entry name" value="Periplasmic binding protein-like II"/>
    <property type="match status" value="3"/>
</dbReference>
<feature type="site" description="Interaction with the cone snail toxin Con-ikot-ikot" evidence="25">
    <location>
        <position position="715"/>
    </location>
</feature>
<feature type="disulfide bond" evidence="26">
    <location>
        <begin position="767"/>
        <end position="821"/>
    </location>
</feature>
<feature type="binding site" evidence="24">
    <location>
        <position position="546"/>
    </location>
    <ligand>
        <name>L-glutamate</name>
        <dbReference type="ChEBI" id="CHEBI:29985"/>
    </ligand>
</feature>
<dbReference type="SMART" id="SM00918">
    <property type="entry name" value="Lig_chan-Glu_bd"/>
    <property type="match status" value="1"/>
</dbReference>
<protein>
    <recommendedName>
        <fullName evidence="27">Glutamate receptor</fullName>
    </recommendedName>
</protein>
<evidence type="ECO:0000256" key="24">
    <source>
        <dbReference type="PIRSR" id="PIRSR601508-1"/>
    </source>
</evidence>
<dbReference type="Ensembl" id="ENSLOCT00000003246.1">
    <property type="protein sequence ID" value="ENSLOCP00000003239.1"/>
    <property type="gene ID" value="ENSLOCG00000002735.1"/>
</dbReference>
<dbReference type="FunFam" id="3.40.190.10:FF:000045">
    <property type="entry name" value="Putative glutamate receptor ionotropic NMDA 3A"/>
    <property type="match status" value="1"/>
</dbReference>
<name>W5M4D1_LEPOC</name>
<accession>W5M4D1</accession>
<evidence type="ECO:0000256" key="17">
    <source>
        <dbReference type="ARBA" id="ARBA00023286"/>
    </source>
</evidence>
<keyword evidence="8 27" id="KW-1133">Transmembrane helix</keyword>
<dbReference type="GO" id="GO:0004972">
    <property type="term" value="F:NMDA glutamate receptor activity"/>
    <property type="evidence" value="ECO:0007669"/>
    <property type="project" value="UniProtKB-ARBA"/>
</dbReference>
<keyword evidence="4 27" id="KW-0812">Transmembrane</keyword>
<keyword evidence="14 27" id="KW-0675">Receptor</keyword>
<keyword evidence="12 27" id="KW-0472">Membrane</keyword>
<keyword evidence="15" id="KW-0325">Glycoprotein</keyword>
<dbReference type="GO" id="GO:0014069">
    <property type="term" value="C:postsynaptic density"/>
    <property type="evidence" value="ECO:0007669"/>
    <property type="project" value="UniProtKB-SubCell"/>
</dbReference>
<evidence type="ECO:0000259" key="29">
    <source>
        <dbReference type="SMART" id="SM00079"/>
    </source>
</evidence>
<evidence type="ECO:0000256" key="6">
    <source>
        <dbReference type="ARBA" id="ARBA00022837"/>
    </source>
</evidence>
<evidence type="ECO:0000256" key="12">
    <source>
        <dbReference type="ARBA" id="ARBA00023136"/>
    </source>
</evidence>
<keyword evidence="2 27" id="KW-0813">Transport</keyword>
<evidence type="ECO:0000313" key="32">
    <source>
        <dbReference type="Proteomes" id="UP000018468"/>
    </source>
</evidence>
<evidence type="ECO:0000256" key="26">
    <source>
        <dbReference type="PIRSR" id="PIRSR601508-3"/>
    </source>
</evidence>
<feature type="domain" description="Ionotropic glutamate receptor L-glutamate and glycine-binding" evidence="30">
    <location>
        <begin position="477"/>
        <end position="530"/>
    </location>
</feature>
<dbReference type="FunFam" id="3.40.190.10:FF:000066">
    <property type="entry name" value="Glutamate receptor ionotropic, NMDA 3A"/>
    <property type="match status" value="1"/>
</dbReference>
<dbReference type="Pfam" id="PF10613">
    <property type="entry name" value="Lig_chan-Glu_bd"/>
    <property type="match status" value="1"/>
</dbReference>
<evidence type="ECO:0000256" key="25">
    <source>
        <dbReference type="PIRSR" id="PIRSR601508-2"/>
    </source>
</evidence>
<dbReference type="SMART" id="SM00079">
    <property type="entry name" value="PBPe"/>
    <property type="match status" value="1"/>
</dbReference>
<dbReference type="EMBL" id="AHAT01012614">
    <property type="status" value="NOT_ANNOTATED_CDS"/>
    <property type="molecule type" value="Genomic_DNA"/>
</dbReference>
<feature type="site" description="Crucial to convey clamshell closure to channel opening" evidence="25">
    <location>
        <position position="685"/>
    </location>
</feature>
<evidence type="ECO:0000256" key="23">
    <source>
        <dbReference type="ARBA" id="ARBA00063528"/>
    </source>
</evidence>
<evidence type="ECO:0000256" key="2">
    <source>
        <dbReference type="ARBA" id="ARBA00022448"/>
    </source>
</evidence>
<feature type="coiled-coil region" evidence="28">
    <location>
        <begin position="977"/>
        <end position="1011"/>
    </location>
</feature>